<dbReference type="PROSITE" id="PS50076">
    <property type="entry name" value="DNAJ_2"/>
    <property type="match status" value="1"/>
</dbReference>
<gene>
    <name evidence="3" type="ORF">HII31_12354</name>
</gene>
<dbReference type="InterPro" id="IPR050817">
    <property type="entry name" value="DjlA_DnaK_co-chaperone"/>
</dbReference>
<feature type="compositionally biased region" description="Basic and acidic residues" evidence="1">
    <location>
        <begin position="83"/>
        <end position="99"/>
    </location>
</feature>
<dbReference type="SMART" id="SM00271">
    <property type="entry name" value="DnaJ"/>
    <property type="match status" value="1"/>
</dbReference>
<dbReference type="InterPro" id="IPR001623">
    <property type="entry name" value="DnaJ_domain"/>
</dbReference>
<feature type="compositionally biased region" description="Pro residues" evidence="1">
    <location>
        <begin position="447"/>
        <end position="462"/>
    </location>
</feature>
<dbReference type="InterPro" id="IPR018253">
    <property type="entry name" value="DnaJ_domain_CS"/>
</dbReference>
<dbReference type="Pfam" id="PF00226">
    <property type="entry name" value="DnaJ"/>
    <property type="match status" value="1"/>
</dbReference>
<dbReference type="PRINTS" id="PR00625">
    <property type="entry name" value="JDOMAIN"/>
</dbReference>
<keyword evidence="4" id="KW-1185">Reference proteome</keyword>
<accession>A0A8H6R711</accession>
<feature type="compositionally biased region" description="Basic and acidic residues" evidence="1">
    <location>
        <begin position="184"/>
        <end position="212"/>
    </location>
</feature>
<reference evidence="3" key="1">
    <citation type="submission" date="2020-04" db="EMBL/GenBank/DDBJ databases">
        <title>Draft genome resource of the tomato pathogen Pseudocercospora fuligena.</title>
        <authorList>
            <person name="Zaccaron A."/>
        </authorList>
    </citation>
    <scope>NUCLEOTIDE SEQUENCE</scope>
    <source>
        <strain evidence="3">PF001</strain>
    </source>
</reference>
<dbReference type="Proteomes" id="UP000660729">
    <property type="component" value="Unassembled WGS sequence"/>
</dbReference>
<evidence type="ECO:0000313" key="3">
    <source>
        <dbReference type="EMBL" id="KAF7186279.1"/>
    </source>
</evidence>
<feature type="domain" description="J" evidence="2">
    <location>
        <begin position="8"/>
        <end position="76"/>
    </location>
</feature>
<dbReference type="Gene3D" id="1.10.287.110">
    <property type="entry name" value="DnaJ domain"/>
    <property type="match status" value="1"/>
</dbReference>
<feature type="compositionally biased region" description="Basic and acidic residues" evidence="1">
    <location>
        <begin position="154"/>
        <end position="176"/>
    </location>
</feature>
<evidence type="ECO:0000259" key="2">
    <source>
        <dbReference type="PROSITE" id="PS50076"/>
    </source>
</evidence>
<feature type="compositionally biased region" description="Basic and acidic residues" evidence="1">
    <location>
        <begin position="481"/>
        <end position="492"/>
    </location>
</feature>
<comment type="caution">
    <text evidence="3">The sequence shown here is derived from an EMBL/GenBank/DDBJ whole genome shotgun (WGS) entry which is preliminary data.</text>
</comment>
<feature type="compositionally biased region" description="Basic and acidic residues" evidence="1">
    <location>
        <begin position="228"/>
        <end position="246"/>
    </location>
</feature>
<feature type="compositionally biased region" description="Basic and acidic residues" evidence="1">
    <location>
        <begin position="255"/>
        <end position="270"/>
    </location>
</feature>
<feature type="compositionally biased region" description="Basic and acidic residues" evidence="1">
    <location>
        <begin position="320"/>
        <end position="331"/>
    </location>
</feature>
<dbReference type="EMBL" id="JABCIY010000258">
    <property type="protein sequence ID" value="KAF7186279.1"/>
    <property type="molecule type" value="Genomic_DNA"/>
</dbReference>
<dbReference type="CDD" id="cd06257">
    <property type="entry name" value="DnaJ"/>
    <property type="match status" value="1"/>
</dbReference>
<dbReference type="AlphaFoldDB" id="A0A8H6R711"/>
<protein>
    <submittedName>
        <fullName evidence="3">Putative J domain-containing protein C4H3.01</fullName>
    </submittedName>
</protein>
<sequence length="687" mass="78869">MASPLPPDPYEALGVPKDATSAAVKTAHRKLVLKCHPDKVTDPAEKQAAADKFHKIQSAYEILIDESRRERYDAQVRLAELKKEAMARSQSDGRSRGAERSGPSPPYRTAPSEAPRGAYASRGPEPARATPQYEERRPPGYAADYFDPQPRATQRKEPEPERTSRRTAHDVKERFKSAAAKAKSVKEHEKERRREKTRQSDRDTRQERERKYTPFVVDADSDSESDEQEMRSRRMREEDEERRARETYYAQMFKQRREAEEGQYGDERARKLFTQTNDVRDYIASSRGNPRRPEPSDRERERERERERRPSPVRMGSSKDGVEYVKRKDGRPAVMVRRASSKPGKESSSKEKESSRKASSRTPERRSSEERIVEERKPPPLATSKSSPADIHIPEKPRSASVQVNSEAPPIRQMQRSETMPTRRSENTVPTKSSNLRSTELNGGMPTPAPTPDESAVPPPHKFPYGKQYADDNEFATPDGYRTETREPEKPPRPQRPQYTRRTTRSPSPMKEAREPLRDMRESRDSRGYRDPRETPRDRDARDPRSTTHRSTSARNFATTQPPPPNVRTTSYKFNGSGVDPYDNSRPSSGRDTSPREREPSYKYDQRLYGEIPRERDSRPGTGSPRQPHGPYTPPIDEGTNYRRYRPEDIKYSTGYGNKRPSVDLRPSLSRNGSGHASYYQQPVRAS</sequence>
<organism evidence="3 4">
    <name type="scientific">Pseudocercospora fuligena</name>
    <dbReference type="NCBI Taxonomy" id="685502"/>
    <lineage>
        <taxon>Eukaryota</taxon>
        <taxon>Fungi</taxon>
        <taxon>Dikarya</taxon>
        <taxon>Ascomycota</taxon>
        <taxon>Pezizomycotina</taxon>
        <taxon>Dothideomycetes</taxon>
        <taxon>Dothideomycetidae</taxon>
        <taxon>Mycosphaerellales</taxon>
        <taxon>Mycosphaerellaceae</taxon>
        <taxon>Pseudocercospora</taxon>
    </lineage>
</organism>
<evidence type="ECO:0000313" key="4">
    <source>
        <dbReference type="Proteomes" id="UP000660729"/>
    </source>
</evidence>
<dbReference type="OrthoDB" id="10250354at2759"/>
<feature type="compositionally biased region" description="Basic and acidic residues" evidence="1">
    <location>
        <begin position="593"/>
        <end position="619"/>
    </location>
</feature>
<dbReference type="PANTHER" id="PTHR24074">
    <property type="entry name" value="CO-CHAPERONE PROTEIN DJLA"/>
    <property type="match status" value="1"/>
</dbReference>
<dbReference type="SUPFAM" id="SSF46565">
    <property type="entry name" value="Chaperone J-domain"/>
    <property type="match status" value="1"/>
</dbReference>
<feature type="compositionally biased region" description="Polar residues" evidence="1">
    <location>
        <begin position="427"/>
        <end position="441"/>
    </location>
</feature>
<name>A0A8H6R711_9PEZI</name>
<feature type="compositionally biased region" description="Polar residues" evidence="1">
    <location>
        <begin position="669"/>
        <end position="681"/>
    </location>
</feature>
<proteinExistence type="predicted"/>
<feature type="region of interest" description="Disordered" evidence="1">
    <location>
        <begin position="83"/>
        <end position="687"/>
    </location>
</feature>
<feature type="compositionally biased region" description="Low complexity" evidence="1">
    <location>
        <begin position="496"/>
        <end position="509"/>
    </location>
</feature>
<feature type="compositionally biased region" description="Basic and acidic residues" evidence="1">
    <location>
        <begin position="343"/>
        <end position="378"/>
    </location>
</feature>
<dbReference type="InterPro" id="IPR036869">
    <property type="entry name" value="J_dom_sf"/>
</dbReference>
<feature type="compositionally biased region" description="Basic and acidic residues" evidence="1">
    <location>
        <begin position="511"/>
        <end position="546"/>
    </location>
</feature>
<evidence type="ECO:0000256" key="1">
    <source>
        <dbReference type="SAM" id="MobiDB-lite"/>
    </source>
</evidence>
<feature type="compositionally biased region" description="Polar residues" evidence="1">
    <location>
        <begin position="549"/>
        <end position="560"/>
    </location>
</feature>
<dbReference type="PROSITE" id="PS00636">
    <property type="entry name" value="DNAJ_1"/>
    <property type="match status" value="1"/>
</dbReference>
<feature type="compositionally biased region" description="Basic and acidic residues" evidence="1">
    <location>
        <begin position="291"/>
        <end position="310"/>
    </location>
</feature>